<dbReference type="SMART" id="SM00387">
    <property type="entry name" value="HATPase_c"/>
    <property type="match status" value="1"/>
</dbReference>
<dbReference type="CDD" id="cd00130">
    <property type="entry name" value="PAS"/>
    <property type="match status" value="1"/>
</dbReference>
<dbReference type="RefSeq" id="WP_092751266.1">
    <property type="nucleotide sequence ID" value="NZ_FOCG01000001.1"/>
</dbReference>
<dbReference type="EMBL" id="FOCG01000001">
    <property type="protein sequence ID" value="SEM54214.1"/>
    <property type="molecule type" value="Genomic_DNA"/>
</dbReference>
<keyword evidence="8" id="KW-0418">Kinase</keyword>
<dbReference type="Pfam" id="PF00512">
    <property type="entry name" value="HisKA"/>
    <property type="match status" value="1"/>
</dbReference>
<feature type="domain" description="Histidine kinase" evidence="12">
    <location>
        <begin position="176"/>
        <end position="400"/>
    </location>
</feature>
<dbReference type="NCBIfam" id="TIGR00229">
    <property type="entry name" value="sensory_box"/>
    <property type="match status" value="1"/>
</dbReference>
<evidence type="ECO:0000256" key="3">
    <source>
        <dbReference type="ARBA" id="ARBA00012438"/>
    </source>
</evidence>
<dbReference type="GO" id="GO:0005886">
    <property type="term" value="C:plasma membrane"/>
    <property type="evidence" value="ECO:0007669"/>
    <property type="project" value="UniProtKB-SubCell"/>
</dbReference>
<dbReference type="Gene3D" id="1.10.287.130">
    <property type="match status" value="1"/>
</dbReference>
<evidence type="ECO:0000259" key="12">
    <source>
        <dbReference type="PROSITE" id="PS50109"/>
    </source>
</evidence>
<evidence type="ECO:0000259" key="14">
    <source>
        <dbReference type="PROSITE" id="PS50113"/>
    </source>
</evidence>
<evidence type="ECO:0000256" key="4">
    <source>
        <dbReference type="ARBA" id="ARBA00022475"/>
    </source>
</evidence>
<keyword evidence="16" id="KW-1185">Reference proteome</keyword>
<dbReference type="PRINTS" id="PR00344">
    <property type="entry name" value="BCTRLSENSOR"/>
</dbReference>
<evidence type="ECO:0000256" key="6">
    <source>
        <dbReference type="ARBA" id="ARBA00022679"/>
    </source>
</evidence>
<feature type="domain" description="PAC" evidence="14">
    <location>
        <begin position="81"/>
        <end position="136"/>
    </location>
</feature>
<dbReference type="CDD" id="cd00082">
    <property type="entry name" value="HisKA"/>
    <property type="match status" value="1"/>
</dbReference>
<proteinExistence type="predicted"/>
<dbReference type="PROSITE" id="PS50109">
    <property type="entry name" value="HIS_KIN"/>
    <property type="match status" value="1"/>
</dbReference>
<comment type="catalytic activity">
    <reaction evidence="1">
        <text>ATP + protein L-histidine = ADP + protein N-phospho-L-histidine.</text>
        <dbReference type="EC" id="2.7.13.3"/>
    </reaction>
</comment>
<evidence type="ECO:0000256" key="9">
    <source>
        <dbReference type="ARBA" id="ARBA00022840"/>
    </source>
</evidence>
<name>A0A1H7Z867_9FIRM</name>
<organism evidence="15 16">
    <name type="scientific">Hydrogenoanaerobacterium saccharovorans</name>
    <dbReference type="NCBI Taxonomy" id="474960"/>
    <lineage>
        <taxon>Bacteria</taxon>
        <taxon>Bacillati</taxon>
        <taxon>Bacillota</taxon>
        <taxon>Clostridia</taxon>
        <taxon>Eubacteriales</taxon>
        <taxon>Oscillospiraceae</taxon>
        <taxon>Hydrogenoanaerobacterium</taxon>
    </lineage>
</organism>
<dbReference type="CDD" id="cd00075">
    <property type="entry name" value="HATPase"/>
    <property type="match status" value="1"/>
</dbReference>
<dbReference type="InterPro" id="IPR005467">
    <property type="entry name" value="His_kinase_dom"/>
</dbReference>
<dbReference type="GO" id="GO:0005524">
    <property type="term" value="F:ATP binding"/>
    <property type="evidence" value="ECO:0007669"/>
    <property type="project" value="UniProtKB-KW"/>
</dbReference>
<keyword evidence="6" id="KW-0808">Transferase</keyword>
<keyword evidence="9" id="KW-0067">ATP-binding</keyword>
<dbReference type="Pfam" id="PF08447">
    <property type="entry name" value="PAS_3"/>
    <property type="match status" value="1"/>
</dbReference>
<dbReference type="Proteomes" id="UP000199158">
    <property type="component" value="Unassembled WGS sequence"/>
</dbReference>
<evidence type="ECO:0000256" key="5">
    <source>
        <dbReference type="ARBA" id="ARBA00022553"/>
    </source>
</evidence>
<comment type="subcellular location">
    <subcellularLocation>
        <location evidence="2">Cell membrane</location>
    </subcellularLocation>
</comment>
<dbReference type="STRING" id="474960.SAMN05216180_0482"/>
<keyword evidence="11" id="KW-0472">Membrane</keyword>
<dbReference type="InterPro" id="IPR004358">
    <property type="entry name" value="Sig_transdc_His_kin-like_C"/>
</dbReference>
<dbReference type="PROSITE" id="PS50112">
    <property type="entry name" value="PAS"/>
    <property type="match status" value="1"/>
</dbReference>
<dbReference type="InterPro" id="IPR000014">
    <property type="entry name" value="PAS"/>
</dbReference>
<evidence type="ECO:0000256" key="1">
    <source>
        <dbReference type="ARBA" id="ARBA00000085"/>
    </source>
</evidence>
<evidence type="ECO:0000313" key="16">
    <source>
        <dbReference type="Proteomes" id="UP000199158"/>
    </source>
</evidence>
<dbReference type="InterPro" id="IPR013655">
    <property type="entry name" value="PAS_fold_3"/>
</dbReference>
<dbReference type="PANTHER" id="PTHR43547:SF2">
    <property type="entry name" value="HYBRID SIGNAL TRANSDUCTION HISTIDINE KINASE C"/>
    <property type="match status" value="1"/>
</dbReference>
<reference evidence="15 16" key="1">
    <citation type="submission" date="2016-10" db="EMBL/GenBank/DDBJ databases">
        <authorList>
            <person name="de Groot N.N."/>
        </authorList>
    </citation>
    <scope>NUCLEOTIDE SEQUENCE [LARGE SCALE GENOMIC DNA]</scope>
    <source>
        <strain evidence="15 16">CGMCC 1.5070</strain>
    </source>
</reference>
<keyword evidence="4" id="KW-1003">Cell membrane</keyword>
<dbReference type="PANTHER" id="PTHR43547">
    <property type="entry name" value="TWO-COMPONENT HISTIDINE KINASE"/>
    <property type="match status" value="1"/>
</dbReference>
<evidence type="ECO:0000256" key="2">
    <source>
        <dbReference type="ARBA" id="ARBA00004236"/>
    </source>
</evidence>
<evidence type="ECO:0000256" key="7">
    <source>
        <dbReference type="ARBA" id="ARBA00022741"/>
    </source>
</evidence>
<dbReference type="Gene3D" id="3.30.450.20">
    <property type="entry name" value="PAS domain"/>
    <property type="match status" value="1"/>
</dbReference>
<keyword evidence="10" id="KW-0902">Two-component regulatory system</keyword>
<dbReference type="SMART" id="SM00388">
    <property type="entry name" value="HisKA"/>
    <property type="match status" value="1"/>
</dbReference>
<protein>
    <recommendedName>
        <fullName evidence="3">histidine kinase</fullName>
        <ecNumber evidence="3">2.7.13.3</ecNumber>
    </recommendedName>
</protein>
<dbReference type="GO" id="GO:0000155">
    <property type="term" value="F:phosphorelay sensor kinase activity"/>
    <property type="evidence" value="ECO:0007669"/>
    <property type="project" value="InterPro"/>
</dbReference>
<dbReference type="FunFam" id="3.30.565.10:FF:000023">
    <property type="entry name" value="PAS domain-containing sensor histidine kinase"/>
    <property type="match status" value="1"/>
</dbReference>
<dbReference type="SUPFAM" id="SSF47384">
    <property type="entry name" value="Homodimeric domain of signal transducing histidine kinase"/>
    <property type="match status" value="1"/>
</dbReference>
<dbReference type="InterPro" id="IPR035965">
    <property type="entry name" value="PAS-like_dom_sf"/>
</dbReference>
<evidence type="ECO:0000256" key="10">
    <source>
        <dbReference type="ARBA" id="ARBA00023012"/>
    </source>
</evidence>
<dbReference type="SUPFAM" id="SSF55785">
    <property type="entry name" value="PYP-like sensor domain (PAS domain)"/>
    <property type="match status" value="1"/>
</dbReference>
<dbReference type="AlphaFoldDB" id="A0A1H7Z867"/>
<dbReference type="EC" id="2.7.13.3" evidence="3"/>
<feature type="domain" description="PAS" evidence="13">
    <location>
        <begin position="39"/>
        <end position="83"/>
    </location>
</feature>
<evidence type="ECO:0000256" key="11">
    <source>
        <dbReference type="ARBA" id="ARBA00023136"/>
    </source>
</evidence>
<gene>
    <name evidence="15" type="ORF">SAMN05216180_0482</name>
</gene>
<dbReference type="Gene3D" id="3.30.565.10">
    <property type="entry name" value="Histidine kinase-like ATPase, C-terminal domain"/>
    <property type="match status" value="1"/>
</dbReference>
<keyword evidence="5" id="KW-0597">Phosphoprotein</keyword>
<dbReference type="InterPro" id="IPR003594">
    <property type="entry name" value="HATPase_dom"/>
</dbReference>
<dbReference type="OrthoDB" id="153958at2"/>
<evidence type="ECO:0000259" key="13">
    <source>
        <dbReference type="PROSITE" id="PS50112"/>
    </source>
</evidence>
<dbReference type="SUPFAM" id="SSF55874">
    <property type="entry name" value="ATPase domain of HSP90 chaperone/DNA topoisomerase II/histidine kinase"/>
    <property type="match status" value="1"/>
</dbReference>
<dbReference type="InterPro" id="IPR036890">
    <property type="entry name" value="HATPase_C_sf"/>
</dbReference>
<dbReference type="InterPro" id="IPR000700">
    <property type="entry name" value="PAS-assoc_C"/>
</dbReference>
<dbReference type="Pfam" id="PF02518">
    <property type="entry name" value="HATPase_c"/>
    <property type="match status" value="1"/>
</dbReference>
<evidence type="ECO:0000313" key="15">
    <source>
        <dbReference type="EMBL" id="SEM54214.1"/>
    </source>
</evidence>
<dbReference type="PROSITE" id="PS50113">
    <property type="entry name" value="PAC"/>
    <property type="match status" value="1"/>
</dbReference>
<keyword evidence="7" id="KW-0547">Nucleotide-binding</keyword>
<accession>A0A1H7Z867</accession>
<evidence type="ECO:0000256" key="8">
    <source>
        <dbReference type="ARBA" id="ARBA00022777"/>
    </source>
</evidence>
<dbReference type="InterPro" id="IPR036097">
    <property type="entry name" value="HisK_dim/P_sf"/>
</dbReference>
<sequence>MSDVLKCLNLSKEKVYQYAQQINRMGSWVYWCDTEQGWWSDEVFEIYGRPQSAEFSKELFLSRIHPEDYKTFMETWQKALEGTPFQIVHRIDVNGETLWLEEKGEPVDDFVTGQKFIVGTVQDITGIKKQQEYRQSKQLEFQTIVRGISNQKEIEENNHLQSSFSMDKLKLEFISGLTHEFKTPIHMILSSLQILTLKMSMEDQEHYINYYKKFCDYIEHNAYKILRLTTNLLNSTKIENGFLELNFEVCDFKLLIEECVNSADIYAAAKGIKINILSYIKAGQNIYCDRDKIDCIMLNLLSNAIKYTNNGGKIDVILTENEQNLVVEVSDNGSGISKELLPHIFEKYRTAKSRLIKNCDGGGLGLCITKALVELHGGKITAHSIEKEGSTFRFTLPKTYKNCAPRGEYIAKNSKNSTHRALVKMEMSDLKEYN</sequence>
<dbReference type="InterPro" id="IPR003661">
    <property type="entry name" value="HisK_dim/P_dom"/>
</dbReference>